<evidence type="ECO:0000313" key="6">
    <source>
        <dbReference type="Proteomes" id="UP001432027"/>
    </source>
</evidence>
<dbReference type="InterPro" id="IPR017943">
    <property type="entry name" value="Bactericidal_perm-incr_a/b_dom"/>
</dbReference>
<dbReference type="EMBL" id="BTSX01000003">
    <property type="protein sequence ID" value="GMS88725.1"/>
    <property type="molecule type" value="Genomic_DNA"/>
</dbReference>
<accession>A0AAV5T8Q9</accession>
<keyword evidence="2" id="KW-1015">Disulfide bond</keyword>
<dbReference type="GO" id="GO:0005615">
    <property type="term" value="C:extracellular space"/>
    <property type="evidence" value="ECO:0007669"/>
    <property type="project" value="TreeGrafter"/>
</dbReference>
<evidence type="ECO:0000256" key="1">
    <source>
        <dbReference type="ARBA" id="ARBA00007292"/>
    </source>
</evidence>
<sequence length="488" mass="54392">PLLFHLFLFLIFSPFLSSTPSNLKTRLNKEGFYFLSKSARKVIDKEIPALEIPDFKIDFDGGWLGVEDIRIKKFVAPELFFKKTFSCFTLKFSYFSSFDLTISPDGLHWDSTGGGLKIGAGIAVKYGIIFEKGWFVATAGDLRLSLSATASTLDGRPQLAIKQCQLGIRHFDLQIGGSFWMWLVNLFRDLLSHEIQVLINNQACSYARDLLLTQGNDFLHSLPIDVDIGKGFWLHYHIDDDPQFSVDHAVLSTTVTVTYSNQTSCTHEITPLDAEDDPSSMGSIWVSDQIPNCLLETAFKNVNLSLTATHLNLPAIESYLKTSCWLSCIGFFFPKLKKDFPNQHVSLTFAPASAPVVSFLNGSTQVNASINLDFHIYPMEYNPDVLLRLNLLSIGEVEPYLEDRKLKGRIDSVSINATEVFSSIGDVSPTFLSGFDTIFKTVSTSLLTVLLSKGIPLPIFDNLSISDTSLITERPGEVLLSLNFTDFN</sequence>
<dbReference type="InterPro" id="IPR032942">
    <property type="entry name" value="BPI/LBP/Plunc"/>
</dbReference>
<dbReference type="Pfam" id="PF02886">
    <property type="entry name" value="LBP_BPI_CETP_C"/>
    <property type="match status" value="1"/>
</dbReference>
<evidence type="ECO:0000259" key="4">
    <source>
        <dbReference type="SMART" id="SM00329"/>
    </source>
</evidence>
<comment type="similarity">
    <text evidence="1">Belongs to the BPI/LBP/Plunc superfamily. BPI/LBP family.</text>
</comment>
<dbReference type="InterPro" id="IPR017942">
    <property type="entry name" value="Lipid-bd_serum_glycop_N"/>
</dbReference>
<evidence type="ECO:0000256" key="2">
    <source>
        <dbReference type="ARBA" id="ARBA00023157"/>
    </source>
</evidence>
<dbReference type="Gene3D" id="3.15.20.10">
    <property type="entry name" value="Bactericidal permeability-increasing protein, domain 2"/>
    <property type="match status" value="1"/>
</dbReference>
<keyword evidence="3" id="KW-0732">Signal</keyword>
<dbReference type="Pfam" id="PF01273">
    <property type="entry name" value="LBP_BPI_CETP"/>
    <property type="match status" value="1"/>
</dbReference>
<feature type="chain" id="PRO_5043674964" description="Lipid-binding serum glycoprotein C-terminal domain-containing protein" evidence="3">
    <location>
        <begin position="19"/>
        <end position="488"/>
    </location>
</feature>
<comment type="caution">
    <text evidence="5">The sequence shown here is derived from an EMBL/GenBank/DDBJ whole genome shotgun (WGS) entry which is preliminary data.</text>
</comment>
<dbReference type="SUPFAM" id="SSF55394">
    <property type="entry name" value="Bactericidal permeability-increasing protein, BPI"/>
    <property type="match status" value="2"/>
</dbReference>
<name>A0AAV5T8Q9_9BILA</name>
<feature type="signal peptide" evidence="3">
    <location>
        <begin position="1"/>
        <end position="18"/>
    </location>
</feature>
<evidence type="ECO:0000313" key="5">
    <source>
        <dbReference type="EMBL" id="GMS88725.1"/>
    </source>
</evidence>
<dbReference type="Proteomes" id="UP001432027">
    <property type="component" value="Unassembled WGS sequence"/>
</dbReference>
<evidence type="ECO:0000256" key="3">
    <source>
        <dbReference type="SAM" id="SignalP"/>
    </source>
</evidence>
<feature type="non-terminal residue" evidence="5">
    <location>
        <position position="1"/>
    </location>
</feature>
<gene>
    <name evidence="5" type="ORF">PENTCL1PPCAC_10900</name>
</gene>
<dbReference type="SMART" id="SM00329">
    <property type="entry name" value="BPI2"/>
    <property type="match status" value="1"/>
</dbReference>
<dbReference type="GO" id="GO:0008289">
    <property type="term" value="F:lipid binding"/>
    <property type="evidence" value="ECO:0007669"/>
    <property type="project" value="InterPro"/>
</dbReference>
<feature type="domain" description="Lipid-binding serum glycoprotein C-terminal" evidence="4">
    <location>
        <begin position="276"/>
        <end position="482"/>
    </location>
</feature>
<dbReference type="PANTHER" id="PTHR10504">
    <property type="entry name" value="BACTERICIDAL PERMEABILITY-INCREASING BPI PROTEIN-RELATED"/>
    <property type="match status" value="1"/>
</dbReference>
<dbReference type="InterPro" id="IPR001124">
    <property type="entry name" value="Lipid-bd_serum_glycop_C"/>
</dbReference>
<dbReference type="PANTHER" id="PTHR10504:SF145">
    <property type="entry name" value="PROTEIN CBG15266"/>
    <property type="match status" value="1"/>
</dbReference>
<dbReference type="Gene3D" id="3.15.10.10">
    <property type="entry name" value="Bactericidal permeability-increasing protein, domain 1"/>
    <property type="match status" value="1"/>
</dbReference>
<organism evidence="5 6">
    <name type="scientific">Pristionchus entomophagus</name>
    <dbReference type="NCBI Taxonomy" id="358040"/>
    <lineage>
        <taxon>Eukaryota</taxon>
        <taxon>Metazoa</taxon>
        <taxon>Ecdysozoa</taxon>
        <taxon>Nematoda</taxon>
        <taxon>Chromadorea</taxon>
        <taxon>Rhabditida</taxon>
        <taxon>Rhabditina</taxon>
        <taxon>Diplogasteromorpha</taxon>
        <taxon>Diplogasteroidea</taxon>
        <taxon>Neodiplogasteridae</taxon>
        <taxon>Pristionchus</taxon>
    </lineage>
</organism>
<dbReference type="AlphaFoldDB" id="A0AAV5T8Q9"/>
<protein>
    <recommendedName>
        <fullName evidence="4">Lipid-binding serum glycoprotein C-terminal domain-containing protein</fullName>
    </recommendedName>
</protein>
<reference evidence="5" key="1">
    <citation type="submission" date="2023-10" db="EMBL/GenBank/DDBJ databases">
        <title>Genome assembly of Pristionchus species.</title>
        <authorList>
            <person name="Yoshida K."/>
            <person name="Sommer R.J."/>
        </authorList>
    </citation>
    <scope>NUCLEOTIDE SEQUENCE</scope>
    <source>
        <strain evidence="5">RS0144</strain>
    </source>
</reference>
<keyword evidence="6" id="KW-1185">Reference proteome</keyword>
<proteinExistence type="inferred from homology"/>